<dbReference type="Pfam" id="PF13180">
    <property type="entry name" value="PDZ_2"/>
    <property type="match status" value="1"/>
</dbReference>
<evidence type="ECO:0000259" key="1">
    <source>
        <dbReference type="SMART" id="SM00228"/>
    </source>
</evidence>
<dbReference type="InterPro" id="IPR007484">
    <property type="entry name" value="Peptidase_M28"/>
</dbReference>
<evidence type="ECO:0000313" key="3">
    <source>
        <dbReference type="Proteomes" id="UP000326903"/>
    </source>
</evidence>
<keyword evidence="2" id="KW-0378">Hydrolase</keyword>
<gene>
    <name evidence="2" type="ORF">FW778_08100</name>
</gene>
<proteinExistence type="predicted"/>
<dbReference type="AlphaFoldDB" id="A0A5J5ILI0"/>
<dbReference type="PANTHER" id="PTHR12147">
    <property type="entry name" value="METALLOPEPTIDASE M28 FAMILY MEMBER"/>
    <property type="match status" value="1"/>
</dbReference>
<dbReference type="EMBL" id="VYQF01000001">
    <property type="protein sequence ID" value="KAA9041965.1"/>
    <property type="molecule type" value="Genomic_DNA"/>
</dbReference>
<dbReference type="PANTHER" id="PTHR12147:SF26">
    <property type="entry name" value="PEPTIDASE M28 DOMAIN-CONTAINING PROTEIN"/>
    <property type="match status" value="1"/>
</dbReference>
<keyword evidence="3" id="KW-1185">Reference proteome</keyword>
<dbReference type="Gene3D" id="3.40.630.10">
    <property type="entry name" value="Zn peptidases"/>
    <property type="match status" value="1"/>
</dbReference>
<accession>A0A5J5ILI0</accession>
<dbReference type="GO" id="GO:0006508">
    <property type="term" value="P:proteolysis"/>
    <property type="evidence" value="ECO:0007669"/>
    <property type="project" value="InterPro"/>
</dbReference>
<comment type="caution">
    <text evidence="2">The sequence shown here is derived from an EMBL/GenBank/DDBJ whole genome shotgun (WGS) entry which is preliminary data.</text>
</comment>
<dbReference type="RefSeq" id="WP_150414094.1">
    <property type="nucleotide sequence ID" value="NZ_VYQF01000001.1"/>
</dbReference>
<dbReference type="SUPFAM" id="SSF53187">
    <property type="entry name" value="Zn-dependent exopeptidases"/>
    <property type="match status" value="1"/>
</dbReference>
<dbReference type="InterPro" id="IPR036034">
    <property type="entry name" value="PDZ_sf"/>
</dbReference>
<dbReference type="SMART" id="SM00228">
    <property type="entry name" value="PDZ"/>
    <property type="match status" value="1"/>
</dbReference>
<dbReference type="SUPFAM" id="SSF50156">
    <property type="entry name" value="PDZ domain-like"/>
    <property type="match status" value="1"/>
</dbReference>
<dbReference type="InterPro" id="IPR001478">
    <property type="entry name" value="PDZ"/>
</dbReference>
<reference evidence="2 3" key="1">
    <citation type="submission" date="2019-09" db="EMBL/GenBank/DDBJ databases">
        <title>Draft genome sequence of Ginsengibacter sp. BR5-29.</title>
        <authorList>
            <person name="Im W.-T."/>
        </authorList>
    </citation>
    <scope>NUCLEOTIDE SEQUENCE [LARGE SCALE GENOMIC DNA]</scope>
    <source>
        <strain evidence="2 3">BR5-29</strain>
    </source>
</reference>
<protein>
    <submittedName>
        <fullName evidence="2">M20/M25/M40 family metallo-hydrolase</fullName>
    </submittedName>
</protein>
<feature type="domain" description="PDZ" evidence="1">
    <location>
        <begin position="462"/>
        <end position="534"/>
    </location>
</feature>
<sequence>MKNALFFLILFTQVVAAQRLKKSDKIIIDNLHNEIGYLASDKLEGRKTGTPGEKLAYEYLSDQFKKIGLTPKGDNNSFLQSFEINEGKQILPSTRLAINSNTLTVEKDFFPLIFSAEGSVEANASPSLLEKGSPWFWDIKDILEQNKTNPHFDLEEAIKNKTIDFAAKGATAVIVYNTNTIDDGLNFESKEKVEPVKIPVVFITKDVTEKFLNDKTSDFEINLKVAFGDKKRTGHNVSGFVNNGAANTIIIGAHYDHLGYGEDHNSLWTGAPAIFNGADDNASGTAAVIELARMLKKSKLKNNNYLFICFSGEELGLFGSKYFTEHPTIDLSSANYMINSDMVGRLNDSSHTITVGGFGTSPTWGNILDEKTKAFSVKFDSSGIGPSDHTSFYLKNIPVLFFFTGIHKDYHKPSDDVDKINFTGELDVIKYIYHVIEETNKLGKLSFLKTREPKLEGKRFTVTLGIMPDYTFSGKGVRADGIIDGKVAQQAGMKQGDIIIKLGENSVTDLNSYMNVLSKYKKGDSTTVTVMRGKDELNFKIVF</sequence>
<dbReference type="GO" id="GO:0008235">
    <property type="term" value="F:metalloexopeptidase activity"/>
    <property type="evidence" value="ECO:0007669"/>
    <property type="project" value="InterPro"/>
</dbReference>
<organism evidence="2 3">
    <name type="scientific">Ginsengibacter hankyongi</name>
    <dbReference type="NCBI Taxonomy" id="2607284"/>
    <lineage>
        <taxon>Bacteria</taxon>
        <taxon>Pseudomonadati</taxon>
        <taxon>Bacteroidota</taxon>
        <taxon>Chitinophagia</taxon>
        <taxon>Chitinophagales</taxon>
        <taxon>Chitinophagaceae</taxon>
        <taxon>Ginsengibacter</taxon>
    </lineage>
</organism>
<dbReference type="Gene3D" id="2.30.42.10">
    <property type="match status" value="1"/>
</dbReference>
<name>A0A5J5ILI0_9BACT</name>
<evidence type="ECO:0000313" key="2">
    <source>
        <dbReference type="EMBL" id="KAA9041965.1"/>
    </source>
</evidence>
<dbReference type="Pfam" id="PF04389">
    <property type="entry name" value="Peptidase_M28"/>
    <property type="match status" value="1"/>
</dbReference>
<dbReference type="Gene3D" id="3.50.30.30">
    <property type="match status" value="1"/>
</dbReference>
<dbReference type="InterPro" id="IPR045175">
    <property type="entry name" value="M28_fam"/>
</dbReference>
<dbReference type="Proteomes" id="UP000326903">
    <property type="component" value="Unassembled WGS sequence"/>
</dbReference>